<name>A0A0L8GHS9_OCTBM</name>
<gene>
    <name evidence="1" type="ORF">OCBIM_22033268mg</name>
</gene>
<dbReference type="AlphaFoldDB" id="A0A0L8GHS9"/>
<accession>A0A0L8GHS9</accession>
<proteinExistence type="predicted"/>
<dbReference type="EMBL" id="KQ421758">
    <property type="protein sequence ID" value="KOF76551.1"/>
    <property type="molecule type" value="Genomic_DNA"/>
</dbReference>
<evidence type="ECO:0000313" key="1">
    <source>
        <dbReference type="EMBL" id="KOF76551.1"/>
    </source>
</evidence>
<reference evidence="1" key="1">
    <citation type="submission" date="2015-07" db="EMBL/GenBank/DDBJ databases">
        <title>MeaNS - Measles Nucleotide Surveillance Program.</title>
        <authorList>
            <person name="Tran T."/>
            <person name="Druce J."/>
        </authorList>
    </citation>
    <scope>NUCLEOTIDE SEQUENCE</scope>
    <source>
        <strain evidence="1">UCB-OBI-ISO-001</strain>
        <tissue evidence="1">Gonad</tissue>
    </source>
</reference>
<protein>
    <submittedName>
        <fullName evidence="1">Uncharacterized protein</fullName>
    </submittedName>
</protein>
<sequence>MQCSYTNNSPSLYVMHHSYQVCNIRLHLTTETVLEYHYYFNFFLYFYCTESEDEEQCSSPIFKTYKTGRTKGRSYTLTVPLV</sequence>
<organism evidence="1">
    <name type="scientific">Octopus bimaculoides</name>
    <name type="common">California two-spotted octopus</name>
    <dbReference type="NCBI Taxonomy" id="37653"/>
    <lineage>
        <taxon>Eukaryota</taxon>
        <taxon>Metazoa</taxon>
        <taxon>Spiralia</taxon>
        <taxon>Lophotrochozoa</taxon>
        <taxon>Mollusca</taxon>
        <taxon>Cephalopoda</taxon>
        <taxon>Coleoidea</taxon>
        <taxon>Octopodiformes</taxon>
        <taxon>Octopoda</taxon>
        <taxon>Incirrata</taxon>
        <taxon>Octopodidae</taxon>
        <taxon>Octopus</taxon>
    </lineage>
</organism>